<dbReference type="EMBL" id="JAERRC010000012">
    <property type="protein sequence ID" value="MBL0704595.1"/>
    <property type="molecule type" value="Genomic_DNA"/>
</dbReference>
<dbReference type="Proteomes" id="UP000639051">
    <property type="component" value="Unassembled WGS sequence"/>
</dbReference>
<dbReference type="InterPro" id="IPR036754">
    <property type="entry name" value="YbaK/aa-tRNA-synt-asso_dom_sf"/>
</dbReference>
<dbReference type="PANTHER" id="PTHR30411:SF1">
    <property type="entry name" value="CYTOPLASMIC PROTEIN"/>
    <property type="match status" value="1"/>
</dbReference>
<keyword evidence="4" id="KW-1185">Reference proteome</keyword>
<feature type="domain" description="YbaK/aminoacyl-tRNA synthetase-associated" evidence="2">
    <location>
        <begin position="55"/>
        <end position="168"/>
    </location>
</feature>
<dbReference type="PANTHER" id="PTHR30411">
    <property type="entry name" value="CYTOPLASMIC PROTEIN"/>
    <property type="match status" value="1"/>
</dbReference>
<dbReference type="InterPro" id="IPR007214">
    <property type="entry name" value="YbaK/aa-tRNA-synth-assoc-dom"/>
</dbReference>
<proteinExistence type="predicted"/>
<evidence type="ECO:0000256" key="1">
    <source>
        <dbReference type="SAM" id="MobiDB-lite"/>
    </source>
</evidence>
<reference evidence="3 4" key="1">
    <citation type="submission" date="2021-01" db="EMBL/GenBank/DDBJ databases">
        <title>Genome public.</title>
        <authorList>
            <person name="Liu C."/>
            <person name="Sun Q."/>
        </authorList>
    </citation>
    <scope>NUCLEOTIDE SEQUENCE [LARGE SCALE GENOMIC DNA]</scope>
    <source>
        <strain evidence="3 4">JC656</strain>
    </source>
</reference>
<feature type="region of interest" description="Disordered" evidence="1">
    <location>
        <begin position="1"/>
        <end position="30"/>
    </location>
</feature>
<evidence type="ECO:0000259" key="2">
    <source>
        <dbReference type="Pfam" id="PF04073"/>
    </source>
</evidence>
<evidence type="ECO:0000313" key="4">
    <source>
        <dbReference type="Proteomes" id="UP000639051"/>
    </source>
</evidence>
<dbReference type="SUPFAM" id="SSF55826">
    <property type="entry name" value="YbaK/ProRS associated domain"/>
    <property type="match status" value="1"/>
</dbReference>
<protein>
    <submittedName>
        <fullName evidence="3">YbaK/EbsC family protein</fullName>
    </submittedName>
</protein>
<evidence type="ECO:0000313" key="3">
    <source>
        <dbReference type="EMBL" id="MBL0704595.1"/>
    </source>
</evidence>
<gene>
    <name evidence="3" type="ORF">JJE72_03635</name>
</gene>
<dbReference type="Pfam" id="PF04073">
    <property type="entry name" value="tRNA_edit"/>
    <property type="match status" value="1"/>
</dbReference>
<name>A0ABS1JYX1_9MICC</name>
<organism evidence="3 4">
    <name type="scientific">Sinomonas cellulolyticus</name>
    <dbReference type="NCBI Taxonomy" id="2801916"/>
    <lineage>
        <taxon>Bacteria</taxon>
        <taxon>Bacillati</taxon>
        <taxon>Actinomycetota</taxon>
        <taxon>Actinomycetes</taxon>
        <taxon>Micrococcales</taxon>
        <taxon>Micrococcaceae</taxon>
        <taxon>Sinomonas</taxon>
    </lineage>
</organism>
<sequence length="183" mass="18819">MAHDGAAPGTARGEGPASTAPESGAAGSAEDGHVRFLEDAAARGVSVEVVERGRARSLEEAAANLGIEPREIVKSLVVKHPDGSFLFALIPGDRQISWPKLRRLLGVNRLSMPAADVALAATGYERGTITPLGSTTAWPVWADASIRGRISLGAGAHGLSAFVDSGELFDALAATVEDISDPA</sequence>
<comment type="caution">
    <text evidence="3">The sequence shown here is derived from an EMBL/GenBank/DDBJ whole genome shotgun (WGS) entry which is preliminary data.</text>
</comment>
<dbReference type="CDD" id="cd04332">
    <property type="entry name" value="YbaK_like"/>
    <property type="match status" value="1"/>
</dbReference>
<accession>A0ABS1JYX1</accession>
<dbReference type="Gene3D" id="3.90.960.10">
    <property type="entry name" value="YbaK/aminoacyl-tRNA synthetase-associated domain"/>
    <property type="match status" value="1"/>
</dbReference>